<organism evidence="2 3">
    <name type="scientific">Microvirga thermotolerans</name>
    <dbReference type="NCBI Taxonomy" id="2651334"/>
    <lineage>
        <taxon>Bacteria</taxon>
        <taxon>Pseudomonadati</taxon>
        <taxon>Pseudomonadota</taxon>
        <taxon>Alphaproteobacteria</taxon>
        <taxon>Hyphomicrobiales</taxon>
        <taxon>Methylobacteriaceae</taxon>
        <taxon>Microvirga</taxon>
    </lineage>
</organism>
<keyword evidence="3" id="KW-1185">Reference proteome</keyword>
<accession>A0A5P9K1I4</accession>
<feature type="signal peptide" evidence="1">
    <location>
        <begin position="1"/>
        <end position="24"/>
    </location>
</feature>
<feature type="chain" id="PRO_5024874831" description="Spore coat protein U domain-containing protein" evidence="1">
    <location>
        <begin position="25"/>
        <end position="123"/>
    </location>
</feature>
<name>A0A5P9K1I4_9HYPH</name>
<gene>
    <name evidence="2" type="ORF">GDR74_17105</name>
</gene>
<dbReference type="EMBL" id="CP045423">
    <property type="protein sequence ID" value="QFU17796.1"/>
    <property type="molecule type" value="Genomic_DNA"/>
</dbReference>
<evidence type="ECO:0000313" key="2">
    <source>
        <dbReference type="EMBL" id="QFU17796.1"/>
    </source>
</evidence>
<sequence>MRLGFLGTVSFCLALSAAAAPAMAECSGGVVPLNSARYEAVGEISVKAGTGCSFNITMPGAVQETKIVLSPKVGRAGVQGLTPFYIAKPGYRGPDEFGYAFIGTDQYGGPMNVVIKWKVTVTP</sequence>
<dbReference type="RefSeq" id="WP_152587427.1">
    <property type="nucleotide sequence ID" value="NZ_CP045423.1"/>
</dbReference>
<proteinExistence type="predicted"/>
<keyword evidence="1" id="KW-0732">Signal</keyword>
<protein>
    <recommendedName>
        <fullName evidence="4">Spore coat protein U domain-containing protein</fullName>
    </recommendedName>
</protein>
<dbReference type="AlphaFoldDB" id="A0A5P9K1I4"/>
<evidence type="ECO:0008006" key="4">
    <source>
        <dbReference type="Google" id="ProtNLM"/>
    </source>
</evidence>
<evidence type="ECO:0000256" key="1">
    <source>
        <dbReference type="SAM" id="SignalP"/>
    </source>
</evidence>
<dbReference type="KEGG" id="mico:GDR74_17105"/>
<dbReference type="Proteomes" id="UP000325614">
    <property type="component" value="Chromosome"/>
</dbReference>
<evidence type="ECO:0000313" key="3">
    <source>
        <dbReference type="Proteomes" id="UP000325614"/>
    </source>
</evidence>
<reference evidence="2 3" key="1">
    <citation type="submission" date="2019-10" db="EMBL/GenBank/DDBJ databases">
        <title>Isolation, Identification of Microvirga thermotolerans HR1, a novel thermophilic bacterium and Comparative Genomics of the genus Microvirga.</title>
        <authorList>
            <person name="Li J."/>
            <person name="Zhang W."/>
            <person name="Lin M."/>
            <person name="Wang J."/>
        </authorList>
    </citation>
    <scope>NUCLEOTIDE SEQUENCE [LARGE SCALE GENOMIC DNA]</scope>
    <source>
        <strain evidence="2 3">HR1</strain>
    </source>
</reference>